<dbReference type="Pfam" id="PF19891">
    <property type="entry name" value="DUF6364"/>
    <property type="match status" value="1"/>
</dbReference>
<name>A0A4Y9QXH5_9BACT</name>
<keyword evidence="2" id="KW-1185">Reference proteome</keyword>
<dbReference type="GO" id="GO:0006355">
    <property type="term" value="P:regulation of DNA-templated transcription"/>
    <property type="evidence" value="ECO:0007669"/>
    <property type="project" value="InterPro"/>
</dbReference>
<sequence length="90" mass="10661">MKKRLNITIDEKLLEKIKQYAAKEETSISSLVEEHFEKLVSRKTGLPEGMSLVEYMRSLPKSKIEFPEDFDWKEEYYKAKAKKLGYEDLL</sequence>
<gene>
    <name evidence="1" type="ORF">E4S40_00350</name>
</gene>
<dbReference type="Proteomes" id="UP000297647">
    <property type="component" value="Unassembled WGS sequence"/>
</dbReference>
<proteinExistence type="predicted"/>
<dbReference type="InterPro" id="IPR010985">
    <property type="entry name" value="Ribbon_hlx_hlx"/>
</dbReference>
<evidence type="ECO:0000313" key="2">
    <source>
        <dbReference type="Proteomes" id="UP000297647"/>
    </source>
</evidence>
<reference evidence="1 2" key="1">
    <citation type="submission" date="2019-03" db="EMBL/GenBank/DDBJ databases">
        <title>Algoriphagus sp. nov, a new strain isolated from root system soil of mangrove plant Kandelia.</title>
        <authorList>
            <person name="Yin Q."/>
            <person name="Wang K."/>
            <person name="Song Z."/>
        </authorList>
    </citation>
    <scope>NUCLEOTIDE SEQUENCE [LARGE SCALE GENOMIC DNA]</scope>
    <source>
        <strain evidence="1 2">XY-J91</strain>
    </source>
</reference>
<evidence type="ECO:0000313" key="1">
    <source>
        <dbReference type="EMBL" id="TFV97141.1"/>
    </source>
</evidence>
<dbReference type="RefSeq" id="WP_135069173.1">
    <property type="nucleotide sequence ID" value="NZ_SPSB01000001.1"/>
</dbReference>
<dbReference type="OrthoDB" id="678344at2"/>
<comment type="caution">
    <text evidence="1">The sequence shown here is derived from an EMBL/GenBank/DDBJ whole genome shotgun (WGS) entry which is preliminary data.</text>
</comment>
<dbReference type="AlphaFoldDB" id="A0A4Y9QXH5"/>
<protein>
    <submittedName>
        <fullName evidence="1">Ribbon-helix-helix protein, CopG family</fullName>
    </submittedName>
</protein>
<accession>A0A4Y9QXH5</accession>
<dbReference type="InterPro" id="IPR045944">
    <property type="entry name" value="DUF6364"/>
</dbReference>
<dbReference type="EMBL" id="SPSB01000001">
    <property type="protein sequence ID" value="TFV97141.1"/>
    <property type="molecule type" value="Genomic_DNA"/>
</dbReference>
<organism evidence="1 2">
    <name type="scientific">Algoriphagus kandeliae</name>
    <dbReference type="NCBI Taxonomy" id="2562278"/>
    <lineage>
        <taxon>Bacteria</taxon>
        <taxon>Pseudomonadati</taxon>
        <taxon>Bacteroidota</taxon>
        <taxon>Cytophagia</taxon>
        <taxon>Cytophagales</taxon>
        <taxon>Cyclobacteriaceae</taxon>
        <taxon>Algoriphagus</taxon>
    </lineage>
</organism>
<dbReference type="SUPFAM" id="SSF47598">
    <property type="entry name" value="Ribbon-helix-helix"/>
    <property type="match status" value="1"/>
</dbReference>